<keyword evidence="6" id="KW-1133">Transmembrane helix</keyword>
<organism evidence="10 11">
    <name type="scientific">Saponaria officinalis</name>
    <name type="common">Common soapwort</name>
    <name type="synonym">Lychnis saponaria</name>
    <dbReference type="NCBI Taxonomy" id="3572"/>
    <lineage>
        <taxon>Eukaryota</taxon>
        <taxon>Viridiplantae</taxon>
        <taxon>Streptophyta</taxon>
        <taxon>Embryophyta</taxon>
        <taxon>Tracheophyta</taxon>
        <taxon>Spermatophyta</taxon>
        <taxon>Magnoliopsida</taxon>
        <taxon>eudicotyledons</taxon>
        <taxon>Gunneridae</taxon>
        <taxon>Pentapetalae</taxon>
        <taxon>Caryophyllales</taxon>
        <taxon>Caryophyllaceae</taxon>
        <taxon>Caryophylleae</taxon>
        <taxon>Saponaria</taxon>
    </lineage>
</organism>
<keyword evidence="11" id="KW-1185">Reference proteome</keyword>
<dbReference type="Proteomes" id="UP001443914">
    <property type="component" value="Unassembled WGS sequence"/>
</dbReference>
<evidence type="ECO:0000313" key="11">
    <source>
        <dbReference type="Proteomes" id="UP001443914"/>
    </source>
</evidence>
<keyword evidence="2" id="KW-0433">Leucine-rich repeat</keyword>
<evidence type="ECO:0000256" key="6">
    <source>
        <dbReference type="ARBA" id="ARBA00022989"/>
    </source>
</evidence>
<evidence type="ECO:0000259" key="9">
    <source>
        <dbReference type="Pfam" id="PF12819"/>
    </source>
</evidence>
<evidence type="ECO:0000313" key="10">
    <source>
        <dbReference type="EMBL" id="KAK9664416.1"/>
    </source>
</evidence>
<keyword evidence="4 8" id="KW-0732">Signal</keyword>
<dbReference type="Gene3D" id="3.80.10.10">
    <property type="entry name" value="Ribonuclease Inhibitor"/>
    <property type="match status" value="1"/>
</dbReference>
<sequence>MLIYALILRVFILPFSVIHADLPAPKGFLLSCGTQDNVEMNGLKYVPDHGFISIGNATSTKKNTTEILPILAKLRFFPDKSTRKSCYTFSVIKGAKYLIRTTYYYGDFDGGTEPPIFDQIVDGTRWSVVDTTEDYAKGLASYYELVVAAQSKILSVCLARNEQTRDDSSPFISSIEVMSLDDSIYKAVDFLKYGLSTVARHTFGYSDADDVDASFISYPDDEFHRWWEPFKDSNPTVKCQSNVTPSDFWNLPPSRALSSAITTSRGKSLQIQWPPISLPPSSYYVSLYFQDNRNPSPYSWRVFNVSLNGDTFYARLNVTTSGVNVYAAQWPLSGQTVITLTPDTGIPVGPMINAAEMLQLLPLAGRTNARDAMAMEDLDRTLINPPPDWNGDPCLPKQNSWTGVSCSNTKDFVRVSTLNLTGKGIAGSLSPSTGNLTGIVHLWLGNNKLKGPLPDMSSMKLLETLHLENNQFEGVIPESLAKLPRLREIYLQNNKFTGGVPNSLKNRQGLTIRITE</sequence>
<dbReference type="FunFam" id="3.80.10.10:FF:000129">
    <property type="entry name" value="Leucine-rich repeat receptor-like kinase"/>
    <property type="match status" value="1"/>
</dbReference>
<evidence type="ECO:0000256" key="5">
    <source>
        <dbReference type="ARBA" id="ARBA00022737"/>
    </source>
</evidence>
<evidence type="ECO:0000256" key="4">
    <source>
        <dbReference type="ARBA" id="ARBA00022729"/>
    </source>
</evidence>
<gene>
    <name evidence="10" type="ORF">RND81_14G040100</name>
</gene>
<proteinExistence type="predicted"/>
<comment type="caution">
    <text evidence="10">The sequence shown here is derived from an EMBL/GenBank/DDBJ whole genome shotgun (WGS) entry which is preliminary data.</text>
</comment>
<feature type="domain" description="Malectin-like" evidence="9">
    <location>
        <begin position="30"/>
        <end position="358"/>
    </location>
</feature>
<comment type="subcellular location">
    <subcellularLocation>
        <location evidence="1">Membrane</location>
        <topology evidence="1">Single-pass membrane protein</topology>
    </subcellularLocation>
</comment>
<dbReference type="InterPro" id="IPR001611">
    <property type="entry name" value="Leu-rich_rpt"/>
</dbReference>
<feature type="chain" id="PRO_5043799834" description="Malectin-like domain-containing protein" evidence="8">
    <location>
        <begin position="21"/>
        <end position="516"/>
    </location>
</feature>
<feature type="signal peptide" evidence="8">
    <location>
        <begin position="1"/>
        <end position="20"/>
    </location>
</feature>
<keyword evidence="3" id="KW-0812">Transmembrane</keyword>
<reference evidence="10" key="1">
    <citation type="submission" date="2024-03" db="EMBL/GenBank/DDBJ databases">
        <title>WGS assembly of Saponaria officinalis var. Norfolk2.</title>
        <authorList>
            <person name="Jenkins J."/>
            <person name="Shu S."/>
            <person name="Grimwood J."/>
            <person name="Barry K."/>
            <person name="Goodstein D."/>
            <person name="Schmutz J."/>
            <person name="Leebens-Mack J."/>
            <person name="Osbourn A."/>
        </authorList>
    </citation>
    <scope>NUCLEOTIDE SEQUENCE [LARGE SCALE GENOMIC DNA]</scope>
    <source>
        <strain evidence="10">JIC</strain>
    </source>
</reference>
<name>A0AAW1GKU6_SAPOF</name>
<keyword evidence="7" id="KW-0472">Membrane</keyword>
<dbReference type="InterPro" id="IPR024788">
    <property type="entry name" value="Malectin-like_Carb-bd_dom"/>
</dbReference>
<evidence type="ECO:0000256" key="7">
    <source>
        <dbReference type="ARBA" id="ARBA00023136"/>
    </source>
</evidence>
<accession>A0AAW1GKU6</accession>
<dbReference type="EMBL" id="JBDFQZ010000014">
    <property type="protein sequence ID" value="KAK9664416.1"/>
    <property type="molecule type" value="Genomic_DNA"/>
</dbReference>
<keyword evidence="5" id="KW-0677">Repeat</keyword>
<evidence type="ECO:0000256" key="2">
    <source>
        <dbReference type="ARBA" id="ARBA00022614"/>
    </source>
</evidence>
<dbReference type="InterPro" id="IPR032675">
    <property type="entry name" value="LRR_dom_sf"/>
</dbReference>
<dbReference type="PANTHER" id="PTHR45631">
    <property type="entry name" value="OS07G0107800 PROTEIN-RELATED"/>
    <property type="match status" value="1"/>
</dbReference>
<dbReference type="GO" id="GO:0016020">
    <property type="term" value="C:membrane"/>
    <property type="evidence" value="ECO:0007669"/>
    <property type="project" value="UniProtKB-SubCell"/>
</dbReference>
<dbReference type="Pfam" id="PF13855">
    <property type="entry name" value="LRR_8"/>
    <property type="match status" value="1"/>
</dbReference>
<evidence type="ECO:0000256" key="8">
    <source>
        <dbReference type="SAM" id="SignalP"/>
    </source>
</evidence>
<dbReference type="SUPFAM" id="SSF52058">
    <property type="entry name" value="L domain-like"/>
    <property type="match status" value="1"/>
</dbReference>
<evidence type="ECO:0000256" key="3">
    <source>
        <dbReference type="ARBA" id="ARBA00022692"/>
    </source>
</evidence>
<dbReference type="Pfam" id="PF12819">
    <property type="entry name" value="Malectin_like"/>
    <property type="match status" value="1"/>
</dbReference>
<dbReference type="PANTHER" id="PTHR45631:SF45">
    <property type="entry name" value="LEUCINE-RICH REPEAT (LRR) FAMILY PROTEIN"/>
    <property type="match status" value="1"/>
</dbReference>
<protein>
    <recommendedName>
        <fullName evidence="9">Malectin-like domain-containing protein</fullName>
    </recommendedName>
</protein>
<dbReference type="AlphaFoldDB" id="A0AAW1GKU6"/>
<evidence type="ECO:0000256" key="1">
    <source>
        <dbReference type="ARBA" id="ARBA00004167"/>
    </source>
</evidence>